<dbReference type="SUPFAM" id="SSF81345">
    <property type="entry name" value="ABC transporter involved in vitamin B12 uptake, BtuC"/>
    <property type="match status" value="1"/>
</dbReference>
<proteinExistence type="inferred from homology"/>
<feature type="transmembrane region" description="Helical" evidence="8">
    <location>
        <begin position="329"/>
        <end position="348"/>
    </location>
</feature>
<evidence type="ECO:0000313" key="9">
    <source>
        <dbReference type="EMBL" id="THU04630.1"/>
    </source>
</evidence>
<dbReference type="PANTHER" id="PTHR30472">
    <property type="entry name" value="FERRIC ENTEROBACTIN TRANSPORT SYSTEM PERMEASE PROTEIN"/>
    <property type="match status" value="1"/>
</dbReference>
<keyword evidence="6 8" id="KW-1133">Transmembrane helix</keyword>
<comment type="similarity">
    <text evidence="2">Belongs to the binding-protein-dependent transport system permease family. FecCD subfamily.</text>
</comment>
<dbReference type="EMBL" id="STFG01000002">
    <property type="protein sequence ID" value="THU04630.1"/>
    <property type="molecule type" value="Genomic_DNA"/>
</dbReference>
<keyword evidence="5 8" id="KW-0812">Transmembrane</keyword>
<dbReference type="InterPro" id="IPR037294">
    <property type="entry name" value="ABC_BtuC-like"/>
</dbReference>
<evidence type="ECO:0000256" key="5">
    <source>
        <dbReference type="ARBA" id="ARBA00022692"/>
    </source>
</evidence>
<evidence type="ECO:0000256" key="2">
    <source>
        <dbReference type="ARBA" id="ARBA00007935"/>
    </source>
</evidence>
<comment type="caution">
    <text evidence="9">The sequence shown here is derived from an EMBL/GenBank/DDBJ whole genome shotgun (WGS) entry which is preliminary data.</text>
</comment>
<dbReference type="OrthoDB" id="9782305at2"/>
<feature type="transmembrane region" description="Helical" evidence="8">
    <location>
        <begin position="299"/>
        <end position="317"/>
    </location>
</feature>
<evidence type="ECO:0000256" key="4">
    <source>
        <dbReference type="ARBA" id="ARBA00022475"/>
    </source>
</evidence>
<dbReference type="CDD" id="cd06550">
    <property type="entry name" value="TM_ABC_iron-siderophores_like"/>
    <property type="match status" value="1"/>
</dbReference>
<feature type="transmembrane region" description="Helical" evidence="8">
    <location>
        <begin position="20"/>
        <end position="46"/>
    </location>
</feature>
<evidence type="ECO:0000256" key="6">
    <source>
        <dbReference type="ARBA" id="ARBA00022989"/>
    </source>
</evidence>
<feature type="transmembrane region" description="Helical" evidence="8">
    <location>
        <begin position="115"/>
        <end position="137"/>
    </location>
</feature>
<comment type="subcellular location">
    <subcellularLocation>
        <location evidence="1">Cell membrane</location>
        <topology evidence="1">Multi-pass membrane protein</topology>
    </subcellularLocation>
</comment>
<dbReference type="Proteomes" id="UP000308917">
    <property type="component" value="Unassembled WGS sequence"/>
</dbReference>
<name>A0A4S8FAZ2_9BURK</name>
<accession>A0A4S8FAZ2</accession>
<evidence type="ECO:0000256" key="7">
    <source>
        <dbReference type="ARBA" id="ARBA00023136"/>
    </source>
</evidence>
<keyword evidence="3" id="KW-0813">Transport</keyword>
<feature type="transmembrane region" description="Helical" evidence="8">
    <location>
        <begin position="258"/>
        <end position="287"/>
    </location>
</feature>
<dbReference type="PANTHER" id="PTHR30472:SF70">
    <property type="entry name" value="MOLYBDATE IMPORT SYSTEM PERMEASE PROTEIN MOLB"/>
    <property type="match status" value="1"/>
</dbReference>
<feature type="transmembrane region" description="Helical" evidence="8">
    <location>
        <begin position="168"/>
        <end position="188"/>
    </location>
</feature>
<reference evidence="9 10" key="1">
    <citation type="journal article" date="2015" name="Antonie Van Leeuwenhoek">
        <title>Lampropedia puyangensis sp. nov., isolated from symptomatic bark of Populus ? euramericana canker and emended description of Lampropedia hyalina (Ehrenberg 1832) Lee et al. 2004.</title>
        <authorList>
            <person name="Li Y."/>
            <person name="Wang T."/>
            <person name="Piao C.G."/>
            <person name="Wang L.F."/>
            <person name="Tian G.Z."/>
            <person name="Zhu T.H."/>
            <person name="Guo M.W."/>
        </authorList>
    </citation>
    <scope>NUCLEOTIDE SEQUENCE [LARGE SCALE GENOMIC DNA]</scope>
    <source>
        <strain evidence="9 10">2-bin</strain>
    </source>
</reference>
<keyword evidence="10" id="KW-1185">Reference proteome</keyword>
<evidence type="ECO:0000256" key="3">
    <source>
        <dbReference type="ARBA" id="ARBA00022448"/>
    </source>
</evidence>
<dbReference type="InterPro" id="IPR000522">
    <property type="entry name" value="ABC_transptr_permease_BtuC"/>
</dbReference>
<dbReference type="AlphaFoldDB" id="A0A4S8FAZ2"/>
<organism evidence="9 10">
    <name type="scientific">Lampropedia puyangensis</name>
    <dbReference type="NCBI Taxonomy" id="1330072"/>
    <lineage>
        <taxon>Bacteria</taxon>
        <taxon>Pseudomonadati</taxon>
        <taxon>Pseudomonadota</taxon>
        <taxon>Betaproteobacteria</taxon>
        <taxon>Burkholderiales</taxon>
        <taxon>Comamonadaceae</taxon>
        <taxon>Lampropedia</taxon>
    </lineage>
</organism>
<evidence type="ECO:0000256" key="8">
    <source>
        <dbReference type="SAM" id="Phobius"/>
    </source>
</evidence>
<evidence type="ECO:0000313" key="10">
    <source>
        <dbReference type="Proteomes" id="UP000308917"/>
    </source>
</evidence>
<dbReference type="GO" id="GO:0033214">
    <property type="term" value="P:siderophore-iron import into cell"/>
    <property type="evidence" value="ECO:0007669"/>
    <property type="project" value="TreeGrafter"/>
</dbReference>
<dbReference type="FunFam" id="1.10.3470.10:FF:000001">
    <property type="entry name" value="Vitamin B12 ABC transporter permease BtuC"/>
    <property type="match status" value="1"/>
</dbReference>
<feature type="transmembrane region" description="Helical" evidence="8">
    <location>
        <begin position="143"/>
        <end position="161"/>
    </location>
</feature>
<keyword evidence="4" id="KW-1003">Cell membrane</keyword>
<protein>
    <submittedName>
        <fullName evidence="9">Iron ABC transporter permease</fullName>
    </submittedName>
</protein>
<dbReference type="GO" id="GO:0022857">
    <property type="term" value="F:transmembrane transporter activity"/>
    <property type="evidence" value="ECO:0007669"/>
    <property type="project" value="InterPro"/>
</dbReference>
<sequence>MRRGSTGADSSASRMGHTSISAVVVLIAAWCFCVAAVVLSLCVGQYPLSVAQVVQVLSSSIWGGTGVPVEEAARIVVWEVRLPRVLAGLVVGAALAAAGGTYQGMFRNPLVSPDILGVSAGAGLGAAWGISIGASMLVVQSMAFGGGVLAVALVWLAAATVRRHDPVLVLVLAGIAVGTLLGAGVALLKVLADPYTQLSAITFWLLGGLNAVTLADVRSTAPIMLVGLLPLVLLRWRVNILSLSDDEAQALGVHVQRLRLTMVAAATLMTAAAVSITGIIGWVGLVVPHVARLLVGPEFGRLLPVAMLLGAGFVVLADTLARSTVGMELPLGVVTALVGAPVFLWLLARSGRWSAADG</sequence>
<dbReference type="Gene3D" id="1.10.3470.10">
    <property type="entry name" value="ABC transporter involved in vitamin B12 uptake, BtuC"/>
    <property type="match status" value="1"/>
</dbReference>
<evidence type="ECO:0000256" key="1">
    <source>
        <dbReference type="ARBA" id="ARBA00004651"/>
    </source>
</evidence>
<dbReference type="GO" id="GO:0005886">
    <property type="term" value="C:plasma membrane"/>
    <property type="evidence" value="ECO:0007669"/>
    <property type="project" value="UniProtKB-SubCell"/>
</dbReference>
<keyword evidence="7 8" id="KW-0472">Membrane</keyword>
<dbReference type="Pfam" id="PF01032">
    <property type="entry name" value="FecCD"/>
    <property type="match status" value="1"/>
</dbReference>
<feature type="transmembrane region" description="Helical" evidence="8">
    <location>
        <begin position="85"/>
        <end position="103"/>
    </location>
</feature>
<feature type="transmembrane region" description="Helical" evidence="8">
    <location>
        <begin position="194"/>
        <end position="214"/>
    </location>
</feature>
<gene>
    <name evidence="9" type="ORF">E9531_03940</name>
</gene>